<accession>A0A0P9DAA3</accession>
<reference evidence="5 6" key="1">
    <citation type="submission" date="2015-09" db="EMBL/GenBank/DDBJ databases">
        <title>Draft genome sequence of Kouleothrix aurantiaca JCM 19913.</title>
        <authorList>
            <person name="Hemp J."/>
        </authorList>
    </citation>
    <scope>NUCLEOTIDE SEQUENCE [LARGE SCALE GENOMIC DNA]</scope>
    <source>
        <strain evidence="5 6">COM-B</strain>
    </source>
</reference>
<dbReference type="Proteomes" id="UP000050509">
    <property type="component" value="Unassembled WGS sequence"/>
</dbReference>
<evidence type="ECO:0000256" key="2">
    <source>
        <dbReference type="PROSITE-ProRule" id="PRU00169"/>
    </source>
</evidence>
<sequence length="185" mass="20584">MSHILIVDEQAEICYLLERMLRRSGYTTHAVASGSEAAQSARLAAPDLVLLDFVQWNVPLRQVLARLSESLPNTRTPFVVMSTNAPIDMADLAGLNVAGFLHKPFLMASLLAAVECGLKMAMAARWRGERRWQGEPRTAEPGNRRTAEPRTKNQEPQNHETCNVQTCNSCDELRPSLAIRRLFAA</sequence>
<dbReference type="PANTHER" id="PTHR44591">
    <property type="entry name" value="STRESS RESPONSE REGULATOR PROTEIN 1"/>
    <property type="match status" value="1"/>
</dbReference>
<feature type="compositionally biased region" description="Basic and acidic residues" evidence="3">
    <location>
        <begin position="132"/>
        <end position="153"/>
    </location>
</feature>
<feature type="domain" description="Response regulatory" evidence="4">
    <location>
        <begin position="3"/>
        <end position="118"/>
    </location>
</feature>
<dbReference type="Gene3D" id="3.40.50.2300">
    <property type="match status" value="1"/>
</dbReference>
<gene>
    <name evidence="5" type="ORF">SE17_14755</name>
</gene>
<dbReference type="GO" id="GO:0000160">
    <property type="term" value="P:phosphorelay signal transduction system"/>
    <property type="evidence" value="ECO:0007669"/>
    <property type="project" value="InterPro"/>
</dbReference>
<dbReference type="CDD" id="cd00156">
    <property type="entry name" value="REC"/>
    <property type="match status" value="1"/>
</dbReference>
<dbReference type="AlphaFoldDB" id="A0A0P9DAA3"/>
<dbReference type="SMART" id="SM00448">
    <property type="entry name" value="REC"/>
    <property type="match status" value="1"/>
</dbReference>
<dbReference type="PANTHER" id="PTHR44591:SF3">
    <property type="entry name" value="RESPONSE REGULATORY DOMAIN-CONTAINING PROTEIN"/>
    <property type="match status" value="1"/>
</dbReference>
<name>A0A0P9DAA3_9CHLR</name>
<evidence type="ECO:0000256" key="3">
    <source>
        <dbReference type="SAM" id="MobiDB-lite"/>
    </source>
</evidence>
<feature type="region of interest" description="Disordered" evidence="3">
    <location>
        <begin position="132"/>
        <end position="161"/>
    </location>
</feature>
<dbReference type="SUPFAM" id="SSF52172">
    <property type="entry name" value="CheY-like"/>
    <property type="match status" value="1"/>
</dbReference>
<comment type="caution">
    <text evidence="5">The sequence shown here is derived from an EMBL/GenBank/DDBJ whole genome shotgun (WGS) entry which is preliminary data.</text>
</comment>
<dbReference type="PROSITE" id="PS50110">
    <property type="entry name" value="RESPONSE_REGULATORY"/>
    <property type="match status" value="1"/>
</dbReference>
<feature type="modified residue" description="4-aspartylphosphate" evidence="2">
    <location>
        <position position="52"/>
    </location>
</feature>
<dbReference type="EMBL" id="LJCR01000503">
    <property type="protein sequence ID" value="KPV52562.1"/>
    <property type="molecule type" value="Genomic_DNA"/>
</dbReference>
<evidence type="ECO:0000313" key="5">
    <source>
        <dbReference type="EMBL" id="KPV52562.1"/>
    </source>
</evidence>
<evidence type="ECO:0000259" key="4">
    <source>
        <dbReference type="PROSITE" id="PS50110"/>
    </source>
</evidence>
<keyword evidence="1 2" id="KW-0597">Phosphoprotein</keyword>
<organism evidence="5 6">
    <name type="scientific">Kouleothrix aurantiaca</name>
    <dbReference type="NCBI Taxonomy" id="186479"/>
    <lineage>
        <taxon>Bacteria</taxon>
        <taxon>Bacillati</taxon>
        <taxon>Chloroflexota</taxon>
        <taxon>Chloroflexia</taxon>
        <taxon>Chloroflexales</taxon>
        <taxon>Roseiflexineae</taxon>
        <taxon>Roseiflexaceae</taxon>
        <taxon>Kouleothrix</taxon>
    </lineage>
</organism>
<protein>
    <recommendedName>
        <fullName evidence="4">Response regulatory domain-containing protein</fullName>
    </recommendedName>
</protein>
<evidence type="ECO:0000313" key="6">
    <source>
        <dbReference type="Proteomes" id="UP000050509"/>
    </source>
</evidence>
<dbReference type="Pfam" id="PF00072">
    <property type="entry name" value="Response_reg"/>
    <property type="match status" value="1"/>
</dbReference>
<dbReference type="InterPro" id="IPR050595">
    <property type="entry name" value="Bact_response_regulator"/>
</dbReference>
<keyword evidence="6" id="KW-1185">Reference proteome</keyword>
<evidence type="ECO:0000256" key="1">
    <source>
        <dbReference type="ARBA" id="ARBA00022553"/>
    </source>
</evidence>
<dbReference type="InterPro" id="IPR001789">
    <property type="entry name" value="Sig_transdc_resp-reg_receiver"/>
</dbReference>
<proteinExistence type="predicted"/>
<dbReference type="InterPro" id="IPR011006">
    <property type="entry name" value="CheY-like_superfamily"/>
</dbReference>